<keyword evidence="1" id="KW-0808">Transferase</keyword>
<organism evidence="4">
    <name type="scientific">hydrothermal vent metagenome</name>
    <dbReference type="NCBI Taxonomy" id="652676"/>
    <lineage>
        <taxon>unclassified sequences</taxon>
        <taxon>metagenomes</taxon>
        <taxon>ecological metagenomes</taxon>
    </lineage>
</organism>
<feature type="domain" description="4'-phosphopantetheinyl transferase N-terminal" evidence="3">
    <location>
        <begin position="37"/>
        <end position="115"/>
    </location>
</feature>
<dbReference type="InterPro" id="IPR055066">
    <property type="entry name" value="AASDHPPT_N"/>
</dbReference>
<proteinExistence type="predicted"/>
<dbReference type="GO" id="GO:0019878">
    <property type="term" value="P:lysine biosynthetic process via aminoadipic acid"/>
    <property type="evidence" value="ECO:0007669"/>
    <property type="project" value="TreeGrafter"/>
</dbReference>
<sequence length="222" mass="24936">MHHIKNWSIPTALSPPEPQQLHLWQIDLATGSRDLHTLLSTDEQERAQRYLSDQDRNRFIRTRSAVRTILGNYLAVPPQDLEFVYGLHGKPFICFPASVLAFNLSHTGNLALLAVSRETAIGIDLEQLREKPNTLAIANRVFAPPIQEELAGYKGDQLTQAFFHYWTALEARTKALGNGIFSNRCGTRDAALEIQHFSPGEGLIAAIAMEQTPPFDAWETYQ</sequence>
<dbReference type="Pfam" id="PF22624">
    <property type="entry name" value="AASDHPPT_N"/>
    <property type="match status" value="1"/>
</dbReference>
<name>A0A3B1AN30_9ZZZZ</name>
<accession>A0A3B1AN30</accession>
<dbReference type="EMBL" id="UOFX01000023">
    <property type="protein sequence ID" value="VAX07366.1"/>
    <property type="molecule type" value="Genomic_DNA"/>
</dbReference>
<dbReference type="GO" id="GO:0008897">
    <property type="term" value="F:holo-[acyl-carrier-protein] synthase activity"/>
    <property type="evidence" value="ECO:0007669"/>
    <property type="project" value="InterPro"/>
</dbReference>
<dbReference type="InterPro" id="IPR037143">
    <property type="entry name" value="4-PPantetheinyl_Trfase_dom_sf"/>
</dbReference>
<dbReference type="Pfam" id="PF01648">
    <property type="entry name" value="ACPS"/>
    <property type="match status" value="1"/>
</dbReference>
<dbReference type="GO" id="GO:0005829">
    <property type="term" value="C:cytosol"/>
    <property type="evidence" value="ECO:0007669"/>
    <property type="project" value="TreeGrafter"/>
</dbReference>
<protein>
    <submittedName>
        <fullName evidence="4">Uncharacterized protein</fullName>
    </submittedName>
</protein>
<dbReference type="AlphaFoldDB" id="A0A3B1AN30"/>
<dbReference type="SUPFAM" id="SSF56214">
    <property type="entry name" value="4'-phosphopantetheinyl transferase"/>
    <property type="match status" value="2"/>
</dbReference>
<dbReference type="PANTHER" id="PTHR12215:SF10">
    <property type="entry name" value="L-AMINOADIPATE-SEMIALDEHYDE DEHYDROGENASE-PHOSPHOPANTETHEINYL TRANSFERASE"/>
    <property type="match status" value="1"/>
</dbReference>
<evidence type="ECO:0000313" key="4">
    <source>
        <dbReference type="EMBL" id="VAX07366.1"/>
    </source>
</evidence>
<dbReference type="PANTHER" id="PTHR12215">
    <property type="entry name" value="PHOSPHOPANTETHEINE TRANSFERASE"/>
    <property type="match status" value="1"/>
</dbReference>
<dbReference type="Gene3D" id="3.90.470.20">
    <property type="entry name" value="4'-phosphopantetheinyl transferase domain"/>
    <property type="match status" value="2"/>
</dbReference>
<dbReference type="GO" id="GO:0000287">
    <property type="term" value="F:magnesium ion binding"/>
    <property type="evidence" value="ECO:0007669"/>
    <property type="project" value="InterPro"/>
</dbReference>
<reference evidence="4" key="1">
    <citation type="submission" date="2018-06" db="EMBL/GenBank/DDBJ databases">
        <authorList>
            <person name="Zhirakovskaya E."/>
        </authorList>
    </citation>
    <scope>NUCLEOTIDE SEQUENCE</scope>
</reference>
<evidence type="ECO:0000256" key="1">
    <source>
        <dbReference type="ARBA" id="ARBA00022679"/>
    </source>
</evidence>
<feature type="domain" description="4'-phosphopantetheinyl transferase" evidence="2">
    <location>
        <begin position="120"/>
        <end position="183"/>
    </location>
</feature>
<dbReference type="InterPro" id="IPR008278">
    <property type="entry name" value="4-PPantetheinyl_Trfase_dom"/>
</dbReference>
<dbReference type="InterPro" id="IPR050559">
    <property type="entry name" value="P-Pant_transferase_sf"/>
</dbReference>
<gene>
    <name evidence="4" type="ORF">MNBD_GAMMA26-2639</name>
</gene>
<evidence type="ECO:0000259" key="2">
    <source>
        <dbReference type="Pfam" id="PF01648"/>
    </source>
</evidence>
<evidence type="ECO:0000259" key="3">
    <source>
        <dbReference type="Pfam" id="PF22624"/>
    </source>
</evidence>